<dbReference type="EMBL" id="WBJZ01000004">
    <property type="protein sequence ID" value="KAB1660177.1"/>
    <property type="molecule type" value="Genomic_DNA"/>
</dbReference>
<keyword evidence="1" id="KW-1133">Transmembrane helix</keyword>
<evidence type="ECO:0000256" key="1">
    <source>
        <dbReference type="SAM" id="Phobius"/>
    </source>
</evidence>
<proteinExistence type="predicted"/>
<sequence length="118" mass="13908">MPWWSWVLIWVGLVLVLLATLALIALWLYRKLIALLAEFERLSEVQEELVARAEALVAPYEARQPAVARDRAQVERERRTIAARRAERKERRRDERLAHARRITTADPMQYAHLARKK</sequence>
<organism evidence="2 3">
    <name type="scientific">Pseudoclavibacter chungangensis</name>
    <dbReference type="NCBI Taxonomy" id="587635"/>
    <lineage>
        <taxon>Bacteria</taxon>
        <taxon>Bacillati</taxon>
        <taxon>Actinomycetota</taxon>
        <taxon>Actinomycetes</taxon>
        <taxon>Micrococcales</taxon>
        <taxon>Microbacteriaceae</taxon>
        <taxon>Pseudoclavibacter</taxon>
    </lineage>
</organism>
<dbReference type="RefSeq" id="WP_158039673.1">
    <property type="nucleotide sequence ID" value="NZ_JACCFV010000001.1"/>
</dbReference>
<evidence type="ECO:0000313" key="3">
    <source>
        <dbReference type="Proteomes" id="UP000467240"/>
    </source>
</evidence>
<accession>A0A7J5BZU3</accession>
<feature type="transmembrane region" description="Helical" evidence="1">
    <location>
        <begin position="6"/>
        <end position="29"/>
    </location>
</feature>
<evidence type="ECO:0000313" key="2">
    <source>
        <dbReference type="EMBL" id="KAB1660177.1"/>
    </source>
</evidence>
<dbReference type="Proteomes" id="UP000467240">
    <property type="component" value="Unassembled WGS sequence"/>
</dbReference>
<gene>
    <name evidence="2" type="ORF">F8O01_04450</name>
</gene>
<reference evidence="2 3" key="1">
    <citation type="submission" date="2019-09" db="EMBL/GenBank/DDBJ databases">
        <title>Phylogeny of genus Pseudoclavibacter and closely related genus.</title>
        <authorList>
            <person name="Li Y."/>
        </authorList>
    </citation>
    <scope>NUCLEOTIDE SEQUENCE [LARGE SCALE GENOMIC DNA]</scope>
    <source>
        <strain evidence="2 3">DSM 23821</strain>
    </source>
</reference>
<keyword evidence="1" id="KW-0812">Transmembrane</keyword>
<dbReference type="AlphaFoldDB" id="A0A7J5BZU3"/>
<comment type="caution">
    <text evidence="2">The sequence shown here is derived from an EMBL/GenBank/DDBJ whole genome shotgun (WGS) entry which is preliminary data.</text>
</comment>
<keyword evidence="1" id="KW-0472">Membrane</keyword>
<name>A0A7J5BZU3_9MICO</name>
<protein>
    <submittedName>
        <fullName evidence="2">Uncharacterized protein</fullName>
    </submittedName>
</protein>
<keyword evidence="3" id="KW-1185">Reference proteome</keyword>